<evidence type="ECO:0000256" key="3">
    <source>
        <dbReference type="ARBA" id="ARBA00023157"/>
    </source>
</evidence>
<dbReference type="GO" id="GO:0016209">
    <property type="term" value="F:antioxidant activity"/>
    <property type="evidence" value="ECO:0007669"/>
    <property type="project" value="InterPro"/>
</dbReference>
<reference evidence="7 8" key="1">
    <citation type="submission" date="2020-08" db="EMBL/GenBank/DDBJ databases">
        <title>Genomic Encyclopedia of Type Strains, Phase IV (KMG-IV): sequencing the most valuable type-strain genomes for metagenomic binning, comparative biology and taxonomic classification.</title>
        <authorList>
            <person name="Goeker M."/>
        </authorList>
    </citation>
    <scope>NUCLEOTIDE SEQUENCE [LARGE SCALE GENOMIC DNA]</scope>
    <source>
        <strain evidence="7 8">DSM 17976</strain>
    </source>
</reference>
<dbReference type="Pfam" id="PF14289">
    <property type="entry name" value="DUF4369"/>
    <property type="match status" value="1"/>
</dbReference>
<feature type="domain" description="Thioredoxin" evidence="6">
    <location>
        <begin position="217"/>
        <end position="360"/>
    </location>
</feature>
<dbReference type="InterPro" id="IPR036249">
    <property type="entry name" value="Thioredoxin-like_sf"/>
</dbReference>
<dbReference type="InterPro" id="IPR000866">
    <property type="entry name" value="AhpC/TSA"/>
</dbReference>
<dbReference type="CDD" id="cd02966">
    <property type="entry name" value="TlpA_like_family"/>
    <property type="match status" value="1"/>
</dbReference>
<dbReference type="Gene3D" id="3.40.30.10">
    <property type="entry name" value="Glutaredoxin"/>
    <property type="match status" value="1"/>
</dbReference>
<dbReference type="GO" id="GO:0016491">
    <property type="term" value="F:oxidoreductase activity"/>
    <property type="evidence" value="ECO:0007669"/>
    <property type="project" value="InterPro"/>
</dbReference>
<keyword evidence="5" id="KW-0732">Signal</keyword>
<protein>
    <submittedName>
        <fullName evidence="7">Peroxiredoxin</fullName>
    </submittedName>
</protein>
<dbReference type="GO" id="GO:0030313">
    <property type="term" value="C:cell envelope"/>
    <property type="evidence" value="ECO:0007669"/>
    <property type="project" value="UniProtKB-SubCell"/>
</dbReference>
<evidence type="ECO:0000256" key="4">
    <source>
        <dbReference type="ARBA" id="ARBA00023284"/>
    </source>
</evidence>
<dbReference type="SUPFAM" id="SSF52833">
    <property type="entry name" value="Thioredoxin-like"/>
    <property type="match status" value="1"/>
</dbReference>
<dbReference type="GO" id="GO:0017004">
    <property type="term" value="P:cytochrome complex assembly"/>
    <property type="evidence" value="ECO:0007669"/>
    <property type="project" value="UniProtKB-KW"/>
</dbReference>
<evidence type="ECO:0000313" key="7">
    <source>
        <dbReference type="EMBL" id="MBB3838805.1"/>
    </source>
</evidence>
<evidence type="ECO:0000259" key="6">
    <source>
        <dbReference type="PROSITE" id="PS51352"/>
    </source>
</evidence>
<dbReference type="Pfam" id="PF00578">
    <property type="entry name" value="AhpC-TSA"/>
    <property type="match status" value="1"/>
</dbReference>
<dbReference type="PANTHER" id="PTHR42852">
    <property type="entry name" value="THIOL:DISULFIDE INTERCHANGE PROTEIN DSBE"/>
    <property type="match status" value="1"/>
</dbReference>
<dbReference type="RefSeq" id="WP_183974532.1">
    <property type="nucleotide sequence ID" value="NZ_JACIBY010000005.1"/>
</dbReference>
<feature type="chain" id="PRO_5031499803" evidence="5">
    <location>
        <begin position="19"/>
        <end position="360"/>
    </location>
</feature>
<dbReference type="InterPro" id="IPR013766">
    <property type="entry name" value="Thioredoxin_domain"/>
</dbReference>
<comment type="caution">
    <text evidence="7">The sequence shown here is derived from an EMBL/GenBank/DDBJ whole genome shotgun (WGS) entry which is preliminary data.</text>
</comment>
<dbReference type="InterPro" id="IPR050553">
    <property type="entry name" value="Thioredoxin_ResA/DsbE_sf"/>
</dbReference>
<evidence type="ECO:0000313" key="8">
    <source>
        <dbReference type="Proteomes" id="UP000541352"/>
    </source>
</evidence>
<evidence type="ECO:0000256" key="1">
    <source>
        <dbReference type="ARBA" id="ARBA00004196"/>
    </source>
</evidence>
<dbReference type="PROSITE" id="PS00194">
    <property type="entry name" value="THIOREDOXIN_1"/>
    <property type="match status" value="1"/>
</dbReference>
<comment type="subcellular location">
    <subcellularLocation>
        <location evidence="1">Cell envelope</location>
    </subcellularLocation>
</comment>
<keyword evidence="3" id="KW-1015">Disulfide bond</keyword>
<dbReference type="InterPro" id="IPR017937">
    <property type="entry name" value="Thioredoxin_CS"/>
</dbReference>
<sequence>MKKLLLSCLALLPFLAVADPAPFSVTGAIKGLKDQTIYLRYGKTIDSLKSANGEFNFKGQIEDLTTAYLRVGKTQTSFFVEKNATLTFAGSLEELENSSVVGTRINDDLSRYTSSIASLNNQRRPVMAALMDAYQKKQPYKEFNEQVDKIDEQITTKAKEFIQTNPESLVSAWLVRSRFFYGEDSELSSMYGYLKGDALTSNFAKDLKKKIDVNAKTAVGQLAMEFTQNDVNEKPVSLSSLRGKYVLVDFWASWCGPCRQENPNVVKAFNAYKDKGFTVLGVSLDQKKEPWLKAIEKDELTWTHVSDLKYWQNEVAVQYGINSIPASFLLDPNGKIVGKNLRGEALTKKLAELMPDKEVK</sequence>
<evidence type="ECO:0000256" key="5">
    <source>
        <dbReference type="SAM" id="SignalP"/>
    </source>
</evidence>
<dbReference type="PANTHER" id="PTHR42852:SF6">
    <property type="entry name" value="THIOL:DISULFIDE INTERCHANGE PROTEIN DSBE"/>
    <property type="match status" value="1"/>
</dbReference>
<keyword evidence="8" id="KW-1185">Reference proteome</keyword>
<proteinExistence type="predicted"/>
<dbReference type="InterPro" id="IPR025380">
    <property type="entry name" value="DUF4369"/>
</dbReference>
<keyword evidence="4" id="KW-0676">Redox-active center</keyword>
<name>A0A7W5ZKF9_9BACT</name>
<feature type="signal peptide" evidence="5">
    <location>
        <begin position="1"/>
        <end position="18"/>
    </location>
</feature>
<gene>
    <name evidence="7" type="ORF">FHS57_002811</name>
</gene>
<dbReference type="Proteomes" id="UP000541352">
    <property type="component" value="Unassembled WGS sequence"/>
</dbReference>
<dbReference type="PROSITE" id="PS51352">
    <property type="entry name" value="THIOREDOXIN_2"/>
    <property type="match status" value="1"/>
</dbReference>
<keyword evidence="2" id="KW-0201">Cytochrome c-type biogenesis</keyword>
<dbReference type="AlphaFoldDB" id="A0A7W5ZKF9"/>
<accession>A0A7W5ZKF9</accession>
<organism evidence="7 8">
    <name type="scientific">Runella defluvii</name>
    <dbReference type="NCBI Taxonomy" id="370973"/>
    <lineage>
        <taxon>Bacteria</taxon>
        <taxon>Pseudomonadati</taxon>
        <taxon>Bacteroidota</taxon>
        <taxon>Cytophagia</taxon>
        <taxon>Cytophagales</taxon>
        <taxon>Spirosomataceae</taxon>
        <taxon>Runella</taxon>
    </lineage>
</organism>
<dbReference type="EMBL" id="JACIBY010000005">
    <property type="protein sequence ID" value="MBB3838805.1"/>
    <property type="molecule type" value="Genomic_DNA"/>
</dbReference>
<evidence type="ECO:0000256" key="2">
    <source>
        <dbReference type="ARBA" id="ARBA00022748"/>
    </source>
</evidence>